<evidence type="ECO:0000256" key="4">
    <source>
        <dbReference type="ARBA" id="ARBA00048574"/>
    </source>
</evidence>
<sequence length="183" mass="20993">MTAMSKSIFLAGREQDIKAVLANRDDRLALQRKAFQQYPQATLLDVKLNIPGPIKNNRYLQKLFAAGISDLEERLQEKQFAYTTFATWHQETGCEQFYILKVDAAKVKQLAIAFEDAAEINRLFDADVLVQNQKQALSRLDNGLLPRKCFLCNRPAKECARSRRHSVAEMQEYISKIFAQTFC</sequence>
<evidence type="ECO:0000256" key="1">
    <source>
        <dbReference type="ARBA" id="ARBA00012524"/>
    </source>
</evidence>
<reference evidence="5 6" key="1">
    <citation type="journal article" date="2023" name="Microbiol. Spectr.">
        <title>Symbiosis of Carpenter Bees with Uncharacterized Lactic Acid Bacteria Showing NAD Auxotrophy.</title>
        <authorList>
            <person name="Kawasaki S."/>
            <person name="Ozawa K."/>
            <person name="Mori T."/>
            <person name="Yamamoto A."/>
            <person name="Ito M."/>
            <person name="Ohkuma M."/>
            <person name="Sakamoto M."/>
            <person name="Matsutani M."/>
        </authorList>
    </citation>
    <scope>NUCLEOTIDE SEQUENCE [LARGE SCALE GENOMIC DNA]</scope>
    <source>
        <strain evidence="5 6">Kim32-2</strain>
    </source>
</reference>
<protein>
    <recommendedName>
        <fullName evidence="1">citrate lyase holo-[acyl-carrier protein] synthase</fullName>
        <ecNumber evidence="1">2.7.7.61</ecNumber>
    </recommendedName>
</protein>
<dbReference type="InterPro" id="IPR005551">
    <property type="entry name" value="CitX"/>
</dbReference>
<gene>
    <name evidence="5" type="primary">citX</name>
    <name evidence="5" type="ORF">KIM322_08160</name>
</gene>
<keyword evidence="3" id="KW-0548">Nucleotidyltransferase</keyword>
<name>A0ABN6SJN0_9LACO</name>
<evidence type="ECO:0000256" key="3">
    <source>
        <dbReference type="ARBA" id="ARBA00022695"/>
    </source>
</evidence>
<dbReference type="Proteomes" id="UP001321741">
    <property type="component" value="Chromosome"/>
</dbReference>
<evidence type="ECO:0000256" key="2">
    <source>
        <dbReference type="ARBA" id="ARBA00022679"/>
    </source>
</evidence>
<evidence type="ECO:0000313" key="5">
    <source>
        <dbReference type="EMBL" id="BDR60555.1"/>
    </source>
</evidence>
<dbReference type="NCBIfam" id="TIGR03124">
    <property type="entry name" value="citrate_citX"/>
    <property type="match status" value="1"/>
</dbReference>
<keyword evidence="6" id="KW-1185">Reference proteome</keyword>
<accession>A0ABN6SJN0</accession>
<proteinExistence type="predicted"/>
<dbReference type="EC" id="2.7.7.61" evidence="1"/>
<dbReference type="Pfam" id="PF03802">
    <property type="entry name" value="CitX"/>
    <property type="match status" value="1"/>
</dbReference>
<evidence type="ECO:0000313" key="6">
    <source>
        <dbReference type="Proteomes" id="UP001321741"/>
    </source>
</evidence>
<dbReference type="EMBL" id="AP026803">
    <property type="protein sequence ID" value="BDR60555.1"/>
    <property type="molecule type" value="Genomic_DNA"/>
</dbReference>
<organism evidence="5 6">
    <name type="scientific">Lactobacillus xylocopicola</name>
    <dbReference type="NCBI Taxonomy" id="2976676"/>
    <lineage>
        <taxon>Bacteria</taxon>
        <taxon>Bacillati</taxon>
        <taxon>Bacillota</taxon>
        <taxon>Bacilli</taxon>
        <taxon>Lactobacillales</taxon>
        <taxon>Lactobacillaceae</taxon>
        <taxon>Lactobacillus</taxon>
    </lineage>
</organism>
<comment type="catalytic activity">
    <reaction evidence="4">
        <text>apo-[citrate lyase ACP] + 2'-(5''-triphospho-alpha-D-ribosyl)-3'-dephospho-CoA = holo-[citrate lyase ACP] + diphosphate</text>
        <dbReference type="Rhea" id="RHEA:16333"/>
        <dbReference type="Rhea" id="RHEA-COMP:10157"/>
        <dbReference type="Rhea" id="RHEA-COMP:10158"/>
        <dbReference type="ChEBI" id="CHEBI:29999"/>
        <dbReference type="ChEBI" id="CHEBI:33019"/>
        <dbReference type="ChEBI" id="CHEBI:61378"/>
        <dbReference type="ChEBI" id="CHEBI:82683"/>
        <dbReference type="EC" id="2.7.7.61"/>
    </reaction>
</comment>
<keyword evidence="2" id="KW-0808">Transferase</keyword>